<name>A0A8H8Z165_9PROT</name>
<dbReference type="GO" id="GO:0071555">
    <property type="term" value="P:cell wall organization"/>
    <property type="evidence" value="ECO:0007669"/>
    <property type="project" value="InterPro"/>
</dbReference>
<evidence type="ECO:0000313" key="3">
    <source>
        <dbReference type="Proteomes" id="UP000601736"/>
    </source>
</evidence>
<dbReference type="Proteomes" id="UP000601736">
    <property type="component" value="Unassembled WGS sequence"/>
</dbReference>
<protein>
    <submittedName>
        <fullName evidence="2">Fimbrial chaperone protein</fullName>
    </submittedName>
</protein>
<evidence type="ECO:0000313" key="2">
    <source>
        <dbReference type="EMBL" id="CAE6502995.1"/>
    </source>
</evidence>
<dbReference type="PANTHER" id="PTHR30251:SF4">
    <property type="entry name" value="SLR1668 PROTEIN"/>
    <property type="match status" value="1"/>
</dbReference>
<dbReference type="InterPro" id="IPR016147">
    <property type="entry name" value="Pili_assmbl_chaperone_N"/>
</dbReference>
<sequence>MLSQSSLGCWLLLVGILIVNSAHAVTISPVMIELSNAKRVVSVTISNPSDQPINFQAETLSWRQSDGNDHYEPTDELVVAPPIAQIPPKSKQIFRVAMRVPNLNNDERAYRLILEDVSEVSATQLGVVNIRFRHNLPVFVVPADEEKISLGWSKCSAPAGQGCVRLDNEGNRRIRFLELVVAGDGWQKTISGGTVLSKSWKSWQFDLPRGQSQPVSIKAKTVNHGAISANLSD</sequence>
<comment type="caution">
    <text evidence="2">The sequence shown here is derived from an EMBL/GenBank/DDBJ whole genome shotgun (WGS) entry which is preliminary data.</text>
</comment>
<dbReference type="EMBL" id="CAJNAP010000012">
    <property type="protein sequence ID" value="CAE6502995.1"/>
    <property type="molecule type" value="Genomic_DNA"/>
</dbReference>
<accession>A0A8H8Z165</accession>
<dbReference type="InterPro" id="IPR013783">
    <property type="entry name" value="Ig-like_fold"/>
</dbReference>
<dbReference type="Pfam" id="PF00345">
    <property type="entry name" value="PapD_N"/>
    <property type="match status" value="1"/>
</dbReference>
<dbReference type="SUPFAM" id="SSF49354">
    <property type="entry name" value="PapD-like"/>
    <property type="match status" value="1"/>
</dbReference>
<dbReference type="InterPro" id="IPR050643">
    <property type="entry name" value="Periplasmic_pilus_chap"/>
</dbReference>
<dbReference type="InterPro" id="IPR008962">
    <property type="entry name" value="PapD-like_sf"/>
</dbReference>
<dbReference type="AlphaFoldDB" id="A0A8H8Z165"/>
<reference evidence="2" key="1">
    <citation type="submission" date="2021-02" db="EMBL/GenBank/DDBJ databases">
        <authorList>
            <person name="Han P."/>
        </authorList>
    </citation>
    <scope>NUCLEOTIDE SEQUENCE</scope>
    <source>
        <strain evidence="2">Nitrosomonas nitrosa 18-3D</strain>
    </source>
</reference>
<dbReference type="OrthoDB" id="511700at2"/>
<evidence type="ECO:0000259" key="1">
    <source>
        <dbReference type="Pfam" id="PF00345"/>
    </source>
</evidence>
<organism evidence="2 3">
    <name type="scientific">Nitrosomonas nitrosa</name>
    <dbReference type="NCBI Taxonomy" id="52442"/>
    <lineage>
        <taxon>Bacteria</taxon>
        <taxon>Pseudomonadati</taxon>
        <taxon>Pseudomonadota</taxon>
        <taxon>Betaproteobacteria</taxon>
        <taxon>Nitrosomonadales</taxon>
        <taxon>Nitrosomonadaceae</taxon>
        <taxon>Nitrosomonas</taxon>
    </lineage>
</organism>
<dbReference type="PANTHER" id="PTHR30251">
    <property type="entry name" value="PILUS ASSEMBLY CHAPERONE"/>
    <property type="match status" value="1"/>
</dbReference>
<dbReference type="Gene3D" id="2.60.40.10">
    <property type="entry name" value="Immunoglobulins"/>
    <property type="match status" value="1"/>
</dbReference>
<gene>
    <name evidence="2" type="ORF">NMYAN_20301</name>
</gene>
<proteinExistence type="predicted"/>
<dbReference type="GO" id="GO:0030288">
    <property type="term" value="C:outer membrane-bounded periplasmic space"/>
    <property type="evidence" value="ECO:0007669"/>
    <property type="project" value="InterPro"/>
</dbReference>
<feature type="domain" description="Pili assembly chaperone N-terminal" evidence="1">
    <location>
        <begin position="25"/>
        <end position="143"/>
    </location>
</feature>